<evidence type="ECO:0000313" key="2">
    <source>
        <dbReference type="Proteomes" id="UP000836841"/>
    </source>
</evidence>
<keyword evidence="2" id="KW-1185">Reference proteome</keyword>
<gene>
    <name evidence="1" type="ORF">TAV2_LOCUS8479</name>
</gene>
<comment type="caution">
    <text evidence="1">The sequence shown here is derived from an EMBL/GenBank/DDBJ whole genome shotgun (WGS) entry which is preliminary data.</text>
</comment>
<evidence type="ECO:0000313" key="1">
    <source>
        <dbReference type="EMBL" id="CAH2050073.1"/>
    </source>
</evidence>
<name>A0AAU9RSN7_THLAR</name>
<proteinExistence type="predicted"/>
<accession>A0AAU9RSN7</accession>
<dbReference type="Proteomes" id="UP000836841">
    <property type="component" value="Unassembled WGS sequence"/>
</dbReference>
<dbReference type="Gene3D" id="3.30.70.100">
    <property type="match status" value="1"/>
</dbReference>
<dbReference type="InterPro" id="IPR044296">
    <property type="entry name" value="HIPP46"/>
</dbReference>
<sequence>MKQKVVIRLSSGDSKNRTKALKVAVGAPGFESVVLEGESKTQMAVTGGGLDPVNLMVRLKKKLGLAELISVTPIKAEEGNTEEGITMQTMVWQPYHSGVPQYYVY</sequence>
<dbReference type="AlphaFoldDB" id="A0AAU9RSN7"/>
<organism evidence="1 2">
    <name type="scientific">Thlaspi arvense</name>
    <name type="common">Field penny-cress</name>
    <dbReference type="NCBI Taxonomy" id="13288"/>
    <lineage>
        <taxon>Eukaryota</taxon>
        <taxon>Viridiplantae</taxon>
        <taxon>Streptophyta</taxon>
        <taxon>Embryophyta</taxon>
        <taxon>Tracheophyta</taxon>
        <taxon>Spermatophyta</taxon>
        <taxon>Magnoliopsida</taxon>
        <taxon>eudicotyledons</taxon>
        <taxon>Gunneridae</taxon>
        <taxon>Pentapetalae</taxon>
        <taxon>rosids</taxon>
        <taxon>malvids</taxon>
        <taxon>Brassicales</taxon>
        <taxon>Brassicaceae</taxon>
        <taxon>Thlaspideae</taxon>
        <taxon>Thlaspi</taxon>
    </lineage>
</organism>
<protein>
    <submittedName>
        <fullName evidence="1">Uncharacterized protein</fullName>
    </submittedName>
</protein>
<dbReference type="EMBL" id="CAJVSB020000372">
    <property type="protein sequence ID" value="CAH2050073.1"/>
    <property type="molecule type" value="Genomic_DNA"/>
</dbReference>
<dbReference type="PANTHER" id="PTHR46371">
    <property type="entry name" value="OS04G0464100 PROTEIN"/>
    <property type="match status" value="1"/>
</dbReference>
<reference evidence="1 2" key="1">
    <citation type="submission" date="2022-03" db="EMBL/GenBank/DDBJ databases">
        <authorList>
            <person name="Nunn A."/>
            <person name="Chopra R."/>
            <person name="Nunn A."/>
            <person name="Contreras Garrido A."/>
        </authorList>
    </citation>
    <scope>NUCLEOTIDE SEQUENCE [LARGE SCALE GENOMIC DNA]</scope>
</reference>